<dbReference type="Gene3D" id="2.40.10.480">
    <property type="match status" value="2"/>
</dbReference>
<dbReference type="SMART" id="SM00564">
    <property type="entry name" value="PQQ"/>
    <property type="match status" value="7"/>
</dbReference>
<dbReference type="SUPFAM" id="SSF50998">
    <property type="entry name" value="Quinoprotein alcohol dehydrogenase-like"/>
    <property type="match status" value="2"/>
</dbReference>
<dbReference type="InterPro" id="IPR002372">
    <property type="entry name" value="PQQ_rpt_dom"/>
</dbReference>
<dbReference type="Gene3D" id="2.130.10.10">
    <property type="entry name" value="YVTN repeat-like/Quinoprotein amine dehydrogenase"/>
    <property type="match status" value="1"/>
</dbReference>
<dbReference type="InterPro" id="IPR015943">
    <property type="entry name" value="WD40/YVTN_repeat-like_dom_sf"/>
</dbReference>
<evidence type="ECO:0000313" key="4">
    <source>
        <dbReference type="EMBL" id="QPV63742.1"/>
    </source>
</evidence>
<evidence type="ECO:0000313" key="5">
    <source>
        <dbReference type="Proteomes" id="UP000595001"/>
    </source>
</evidence>
<dbReference type="CDD" id="cd00146">
    <property type="entry name" value="PKD"/>
    <property type="match status" value="2"/>
</dbReference>
<name>A0A7T3G021_9EURY</name>
<dbReference type="GeneID" id="60587561"/>
<dbReference type="RefSeq" id="WP_198062524.1">
    <property type="nucleotide sequence ID" value="NZ_CP065856.1"/>
</dbReference>
<dbReference type="EMBL" id="CP065856">
    <property type="protein sequence ID" value="QPV63742.1"/>
    <property type="molecule type" value="Genomic_DNA"/>
</dbReference>
<protein>
    <submittedName>
        <fullName evidence="4">PQQ-binding-like beta-propeller repeat protein</fullName>
    </submittedName>
</protein>
<dbReference type="OrthoDB" id="136681at2157"/>
<keyword evidence="2" id="KW-0472">Membrane</keyword>
<dbReference type="Proteomes" id="UP000595001">
    <property type="component" value="Chromosome"/>
</dbReference>
<feature type="domain" description="PKD" evidence="3">
    <location>
        <begin position="401"/>
        <end position="484"/>
    </location>
</feature>
<dbReference type="Pfam" id="PF18911">
    <property type="entry name" value="PKD_4"/>
    <property type="match status" value="2"/>
</dbReference>
<feature type="compositionally biased region" description="Low complexity" evidence="1">
    <location>
        <begin position="567"/>
        <end position="582"/>
    </location>
</feature>
<reference evidence="4 5" key="1">
    <citation type="submission" date="2020-12" db="EMBL/GenBank/DDBJ databases">
        <title>Halosimplex halophilum sp. nov. and Halosimplex salinum sp. nov., two new members of the genus Halosimplex.</title>
        <authorList>
            <person name="Cui H.L."/>
        </authorList>
    </citation>
    <scope>NUCLEOTIDE SEQUENCE [LARGE SCALE GENOMIC DNA]</scope>
    <source>
        <strain evidence="4 5">YGH94</strain>
    </source>
</reference>
<dbReference type="AlphaFoldDB" id="A0A7T3G021"/>
<dbReference type="InterPro" id="IPR013783">
    <property type="entry name" value="Ig-like_fold"/>
</dbReference>
<dbReference type="SUPFAM" id="SSF49299">
    <property type="entry name" value="PKD domain"/>
    <property type="match status" value="2"/>
</dbReference>
<dbReference type="InterPro" id="IPR000601">
    <property type="entry name" value="PKD_dom"/>
</dbReference>
<feature type="compositionally biased region" description="Low complexity" evidence="1">
    <location>
        <begin position="614"/>
        <end position="626"/>
    </location>
</feature>
<keyword evidence="5" id="KW-1185">Reference proteome</keyword>
<dbReference type="Pfam" id="PF13360">
    <property type="entry name" value="PQQ_2"/>
    <property type="match status" value="2"/>
</dbReference>
<evidence type="ECO:0000256" key="1">
    <source>
        <dbReference type="SAM" id="MobiDB-lite"/>
    </source>
</evidence>
<evidence type="ECO:0000259" key="3">
    <source>
        <dbReference type="PROSITE" id="PS50093"/>
    </source>
</evidence>
<dbReference type="KEGG" id="hlt:I7X12_03670"/>
<gene>
    <name evidence="4" type="ORF">I7X12_03670</name>
</gene>
<dbReference type="PANTHER" id="PTHR34512:SF30">
    <property type="entry name" value="OUTER MEMBRANE PROTEIN ASSEMBLY FACTOR BAMB"/>
    <property type="match status" value="1"/>
</dbReference>
<dbReference type="PANTHER" id="PTHR34512">
    <property type="entry name" value="CELL SURFACE PROTEIN"/>
    <property type="match status" value="1"/>
</dbReference>
<evidence type="ECO:0000256" key="2">
    <source>
        <dbReference type="SAM" id="Phobius"/>
    </source>
</evidence>
<sequence length="676" mass="69678">MLRRELLALLTGAVAARRTDSDVSPSVDGRSPVDSGRAVADGEAASSWPRFKFDASNTGFSTSASGPRDGVTESWQYRTGGGWNAPPVVDDDTVYVGGDGLYALDRETGVRRWEFRNGEKLAFSGPSVGEGVVCCVNLDDYHNVLYGVNAADGTERWSHELGGQVLDSPVTVVDGTVYVTGPDETHAIDVSSGEHEWAVSPGMGVEDNSVPAVTSDTVYVSDSRGLRALDRSDGSERWTYDISDSLSPAVDGDRVYVGGYQGGQWRVVGVDAETGTGEWQATLGETDVGGSPTLLDGRLFVSAGNVRAFDTDSGEELWTSPHGGGGIGLGSPVTDGELLYAVDTASNYVAALDPEDGSLQWRFELEDPGSGKPETPALAGDTVFAHGSHTLHALVPDNDPPVADVTHEPSEPTTGEPVTFDASAARDPDGSVASYEWDVGDDGTVDATGETATLTFSEARAHTVALTVEDGRGATDTIRTSVSVVEPNDPPSPAISVGPSDPRVDQEITFDASRSSDPDGSVASYEWDLTGDGTVDATGETVTHAFESPGSRRVELTVTDDDGAVRTASRSVSVSARTSAATDTAVGSDGESTGTARAASADTPTAGSGGGSPAGTEGAPSAGGTTVATASPPKSATGVLAAVLAQLFSAELLVVVGVAVVAVLIVLTWERQVEGR</sequence>
<dbReference type="InterPro" id="IPR022409">
    <property type="entry name" value="PKD/Chitinase_dom"/>
</dbReference>
<feature type="transmembrane region" description="Helical" evidence="2">
    <location>
        <begin position="639"/>
        <end position="667"/>
    </location>
</feature>
<organism evidence="4 5">
    <name type="scientific">Halosimplex litoreum</name>
    <dbReference type="NCBI Taxonomy" id="1198301"/>
    <lineage>
        <taxon>Archaea</taxon>
        <taxon>Methanobacteriati</taxon>
        <taxon>Methanobacteriota</taxon>
        <taxon>Stenosarchaea group</taxon>
        <taxon>Halobacteria</taxon>
        <taxon>Halobacteriales</taxon>
        <taxon>Haloarculaceae</taxon>
        <taxon>Halosimplex</taxon>
    </lineage>
</organism>
<dbReference type="Gene3D" id="2.60.40.10">
    <property type="entry name" value="Immunoglobulins"/>
    <property type="match status" value="2"/>
</dbReference>
<feature type="domain" description="PKD" evidence="3">
    <location>
        <begin position="491"/>
        <end position="581"/>
    </location>
</feature>
<dbReference type="PROSITE" id="PS50093">
    <property type="entry name" value="PKD"/>
    <property type="match status" value="2"/>
</dbReference>
<accession>A0A7T3G021</accession>
<keyword evidence="2" id="KW-0812">Transmembrane</keyword>
<proteinExistence type="predicted"/>
<dbReference type="InterPro" id="IPR011047">
    <property type="entry name" value="Quinoprotein_ADH-like_sf"/>
</dbReference>
<feature type="region of interest" description="Disordered" evidence="1">
    <location>
        <begin position="395"/>
        <end position="430"/>
    </location>
</feature>
<dbReference type="InterPro" id="IPR035986">
    <property type="entry name" value="PKD_dom_sf"/>
</dbReference>
<dbReference type="SMART" id="SM00089">
    <property type="entry name" value="PKD"/>
    <property type="match status" value="2"/>
</dbReference>
<feature type="region of interest" description="Disordered" evidence="1">
    <location>
        <begin position="20"/>
        <end position="39"/>
    </location>
</feature>
<keyword evidence="2" id="KW-1133">Transmembrane helix</keyword>
<feature type="region of interest" description="Disordered" evidence="1">
    <location>
        <begin position="567"/>
        <end position="632"/>
    </location>
</feature>
<dbReference type="InterPro" id="IPR018391">
    <property type="entry name" value="PQQ_b-propeller_rpt"/>
</dbReference>